<evidence type="ECO:0000256" key="1">
    <source>
        <dbReference type="SAM" id="Phobius"/>
    </source>
</evidence>
<feature type="domain" description="Putative Flp pilus-assembly TadG-like N-terminal" evidence="2">
    <location>
        <begin position="18"/>
        <end position="65"/>
    </location>
</feature>
<keyword evidence="1" id="KW-0472">Membrane</keyword>
<evidence type="ECO:0000313" key="3">
    <source>
        <dbReference type="EMBL" id="RVU20999.1"/>
    </source>
</evidence>
<dbReference type="Proteomes" id="UP000286997">
    <property type="component" value="Unassembled WGS sequence"/>
</dbReference>
<reference evidence="3 4" key="1">
    <citation type="submission" date="2019-01" db="EMBL/GenBank/DDBJ databases">
        <authorList>
            <person name="Chen W.-M."/>
        </authorList>
    </citation>
    <scope>NUCLEOTIDE SEQUENCE [LARGE SCALE GENOMIC DNA]</scope>
    <source>
        <strain evidence="3 4">TER-1</strain>
    </source>
</reference>
<dbReference type="RefSeq" id="WP_127727218.1">
    <property type="nucleotide sequence ID" value="NZ_SACP01000002.1"/>
</dbReference>
<protein>
    <recommendedName>
        <fullName evidence="2">Putative Flp pilus-assembly TadG-like N-terminal domain-containing protein</fullName>
    </recommendedName>
</protein>
<gene>
    <name evidence="3" type="ORF">EOE48_02570</name>
</gene>
<evidence type="ECO:0000259" key="2">
    <source>
        <dbReference type="Pfam" id="PF13400"/>
    </source>
</evidence>
<dbReference type="AlphaFoldDB" id="A0A437PFF1"/>
<name>A0A437PFF1_9HYPH</name>
<sequence>MIATHLVSALRRFRSPQGSVSVLVAAALVPLIGMLGAGLDYSRAMVSRGRLDAALDAAVLAAAQAAKAADAQNQSKDQIEAAAKKAGEAAFVANDAVAGNVAVEISPALTNRTVTITGTYTADVKTTVTQLIGYPSVPISGRSTASAELSPYIDIYLLIDVSASMALGATTADIAKLTSAFGCAFACHDDVKVKGTQYDSFQWAQKNGIRLRMNEINDGIADFVATLQKQGAAKQRLRIAVYSFSTTLTKLVGLTSTLSAATGNLPTAPDLSHEGGDPKVIDYAGATHFGKIMPDFAKEVGAGGDGQTAAKKLVIIATDGVQDPTRSWTNYVELRPQVTPFSPADCQKLDASVSVGVLYAPYLQMPWDWGYVATLGQPSQIGNRGTRFDDIVPQLKACASPGMFVDLGTTSSVASGFKSLFDTFAQVRLTR</sequence>
<dbReference type="OrthoDB" id="7522752at2"/>
<organism evidence="3 4">
    <name type="scientific">Methylobacterium oryzihabitans</name>
    <dbReference type="NCBI Taxonomy" id="2499852"/>
    <lineage>
        <taxon>Bacteria</taxon>
        <taxon>Pseudomonadati</taxon>
        <taxon>Pseudomonadota</taxon>
        <taxon>Alphaproteobacteria</taxon>
        <taxon>Hyphomicrobiales</taxon>
        <taxon>Methylobacteriaceae</taxon>
        <taxon>Methylobacterium</taxon>
    </lineage>
</organism>
<proteinExistence type="predicted"/>
<accession>A0A437PFF1</accession>
<dbReference type="Gene3D" id="3.40.50.410">
    <property type="entry name" value="von Willebrand factor, type A domain"/>
    <property type="match status" value="1"/>
</dbReference>
<keyword evidence="1" id="KW-0812">Transmembrane</keyword>
<feature type="transmembrane region" description="Helical" evidence="1">
    <location>
        <begin position="20"/>
        <end position="41"/>
    </location>
</feature>
<dbReference type="EMBL" id="SACP01000002">
    <property type="protein sequence ID" value="RVU20999.1"/>
    <property type="molecule type" value="Genomic_DNA"/>
</dbReference>
<evidence type="ECO:0000313" key="4">
    <source>
        <dbReference type="Proteomes" id="UP000286997"/>
    </source>
</evidence>
<dbReference type="Pfam" id="PF13400">
    <property type="entry name" value="Tad"/>
    <property type="match status" value="1"/>
</dbReference>
<dbReference type="InterPro" id="IPR036465">
    <property type="entry name" value="vWFA_dom_sf"/>
</dbReference>
<dbReference type="InterPro" id="IPR028087">
    <property type="entry name" value="Tad_N"/>
</dbReference>
<keyword evidence="1" id="KW-1133">Transmembrane helix</keyword>
<dbReference type="SUPFAM" id="SSF53300">
    <property type="entry name" value="vWA-like"/>
    <property type="match status" value="1"/>
</dbReference>
<keyword evidence="4" id="KW-1185">Reference proteome</keyword>
<comment type="caution">
    <text evidence="3">The sequence shown here is derived from an EMBL/GenBank/DDBJ whole genome shotgun (WGS) entry which is preliminary data.</text>
</comment>